<evidence type="ECO:0000256" key="6">
    <source>
        <dbReference type="ARBA" id="ARBA00023316"/>
    </source>
</evidence>
<evidence type="ECO:0000256" key="2">
    <source>
        <dbReference type="ARBA" id="ARBA00022692"/>
    </source>
</evidence>
<dbReference type="Pfam" id="PF02618">
    <property type="entry name" value="YceG"/>
    <property type="match status" value="1"/>
</dbReference>
<protein>
    <recommendedName>
        <fullName evidence="7">Endolytic murein transglycosylase</fullName>
        <ecNumber evidence="7">4.2.2.29</ecNumber>
    </recommendedName>
    <alternativeName>
        <fullName evidence="7">Peptidoglycan lytic transglycosylase</fullName>
    </alternativeName>
    <alternativeName>
        <fullName evidence="7">Peptidoglycan polymerization terminase</fullName>
    </alternativeName>
</protein>
<dbReference type="NCBIfam" id="TIGR00247">
    <property type="entry name" value="endolytic transglycosylase MltG"/>
    <property type="match status" value="1"/>
</dbReference>
<dbReference type="EC" id="4.2.2.29" evidence="7"/>
<keyword evidence="2 7" id="KW-0812">Transmembrane</keyword>
<dbReference type="InterPro" id="IPR003770">
    <property type="entry name" value="MLTG-like"/>
</dbReference>
<keyword evidence="5 7" id="KW-0456">Lyase</keyword>
<dbReference type="PANTHER" id="PTHR30518:SF2">
    <property type="entry name" value="ENDOLYTIC MUREIN TRANSGLYCOSYLASE"/>
    <property type="match status" value="1"/>
</dbReference>
<keyword evidence="6 7" id="KW-0961">Cell wall biogenesis/degradation</keyword>
<dbReference type="RefSeq" id="WP_097061821.1">
    <property type="nucleotide sequence ID" value="NZ_BMLC01000001.1"/>
</dbReference>
<keyword evidence="4 7" id="KW-0472">Membrane</keyword>
<dbReference type="GO" id="GO:0071555">
    <property type="term" value="P:cell wall organization"/>
    <property type="evidence" value="ECO:0007669"/>
    <property type="project" value="UniProtKB-KW"/>
</dbReference>
<evidence type="ECO:0000256" key="5">
    <source>
        <dbReference type="ARBA" id="ARBA00023239"/>
    </source>
</evidence>
<feature type="site" description="Important for catalytic activity" evidence="7">
    <location>
        <position position="339"/>
    </location>
</feature>
<feature type="compositionally biased region" description="Low complexity" evidence="8">
    <location>
        <begin position="49"/>
        <end position="74"/>
    </location>
</feature>
<gene>
    <name evidence="7" type="primary">mltG</name>
    <name evidence="9" type="ORF">SAMN06296378_2760</name>
</gene>
<dbReference type="GO" id="GO:0009252">
    <property type="term" value="P:peptidoglycan biosynthetic process"/>
    <property type="evidence" value="ECO:0007669"/>
    <property type="project" value="UniProtKB-UniRule"/>
</dbReference>
<evidence type="ECO:0000256" key="7">
    <source>
        <dbReference type="HAMAP-Rule" id="MF_02065"/>
    </source>
</evidence>
<dbReference type="Proteomes" id="UP000219440">
    <property type="component" value="Unassembled WGS sequence"/>
</dbReference>
<keyword evidence="3 7" id="KW-1133">Transmembrane helix</keyword>
<reference evidence="9 10" key="1">
    <citation type="submission" date="2017-09" db="EMBL/GenBank/DDBJ databases">
        <authorList>
            <person name="Ehlers B."/>
            <person name="Leendertz F.H."/>
        </authorList>
    </citation>
    <scope>NUCLEOTIDE SEQUENCE [LARGE SCALE GENOMIC DNA]</scope>
    <source>
        <strain evidence="9 10">CGMCC 1.05381</strain>
    </source>
</reference>
<comment type="function">
    <text evidence="7">Functions as a peptidoglycan terminase that cleaves nascent peptidoglycan strands endolytically to terminate their elongation.</text>
</comment>
<dbReference type="GO" id="GO:0005886">
    <property type="term" value="C:plasma membrane"/>
    <property type="evidence" value="ECO:0007669"/>
    <property type="project" value="UniProtKB-SubCell"/>
</dbReference>
<feature type="compositionally biased region" description="Gly residues" evidence="8">
    <location>
        <begin position="90"/>
        <end position="107"/>
    </location>
</feature>
<evidence type="ECO:0000313" key="9">
    <source>
        <dbReference type="EMBL" id="SOE73551.1"/>
    </source>
</evidence>
<accession>A0A2C9A2U9</accession>
<dbReference type="EMBL" id="OCST01000006">
    <property type="protein sequence ID" value="SOE73551.1"/>
    <property type="molecule type" value="Genomic_DNA"/>
</dbReference>
<evidence type="ECO:0000256" key="1">
    <source>
        <dbReference type="ARBA" id="ARBA00022475"/>
    </source>
</evidence>
<comment type="similarity">
    <text evidence="7">Belongs to the transglycosylase MltG family.</text>
</comment>
<keyword evidence="1 7" id="KW-1003">Cell membrane</keyword>
<evidence type="ECO:0000256" key="8">
    <source>
        <dbReference type="SAM" id="MobiDB-lite"/>
    </source>
</evidence>
<evidence type="ECO:0000256" key="3">
    <source>
        <dbReference type="ARBA" id="ARBA00022989"/>
    </source>
</evidence>
<name>A0A2C9A2U9_9MICO</name>
<evidence type="ECO:0000256" key="4">
    <source>
        <dbReference type="ARBA" id="ARBA00023136"/>
    </source>
</evidence>
<dbReference type="AlphaFoldDB" id="A0A2C9A2U9"/>
<dbReference type="Gene3D" id="3.30.1490.480">
    <property type="entry name" value="Endolytic murein transglycosylase"/>
    <property type="match status" value="1"/>
</dbReference>
<evidence type="ECO:0000313" key="10">
    <source>
        <dbReference type="Proteomes" id="UP000219440"/>
    </source>
</evidence>
<organism evidence="9 10">
    <name type="scientific">Salinibacterium xinjiangense</name>
    <dbReference type="NCBI Taxonomy" id="386302"/>
    <lineage>
        <taxon>Bacteria</taxon>
        <taxon>Bacillati</taxon>
        <taxon>Actinomycetota</taxon>
        <taxon>Actinomycetes</taxon>
        <taxon>Micrococcales</taxon>
        <taxon>Microbacteriaceae</taxon>
        <taxon>Salinibacterium</taxon>
    </lineage>
</organism>
<feature type="transmembrane region" description="Helical" evidence="7">
    <location>
        <begin position="120"/>
        <end position="139"/>
    </location>
</feature>
<feature type="region of interest" description="Disordered" evidence="8">
    <location>
        <begin position="1"/>
        <end position="112"/>
    </location>
</feature>
<dbReference type="GO" id="GO:0008932">
    <property type="term" value="F:lytic endotransglycosylase activity"/>
    <property type="evidence" value="ECO:0007669"/>
    <property type="project" value="UniProtKB-UniRule"/>
</dbReference>
<comment type="subcellular location">
    <subcellularLocation>
        <location evidence="7">Cell membrane</location>
        <topology evidence="7">Single-pass membrane protein</topology>
    </subcellularLocation>
</comment>
<dbReference type="OrthoDB" id="9814591at2"/>
<sequence>MANEPSWDEIFAQRPTAAPLVTPPKESAHEPTELDSFAQLFGARPSQEAPAGTAATAVAAAAAAQGRRATDPAAPGSRRAAREREQWSAGGDGPGSGGRSRRGGGGGDRPKKRNQRWLKILLPIVLVLSAGGAVAAYGWTTYNTQVRELLGIQLPTDYEGSGNGEEAIVTVQSGDIGSDVARELHEAGVTMTYDAVYDYLVTNPDVGFLPGNWRLQKMMSAETAVTALQDSANKVTDKLLLREGISLQTSLEVIAETTGLPLEEVTAAAEDPQAYGLPEQAPTLEGYLFPATYELQGGETAQQILQLLVDTTIGRLDAAGVAPENRYNTLIMASIIQREAGANPDDFYKISRVFQNRIEQDINLQSDATVAYGTGRFDSVWTEPEERADPSNVYNTYANPGLPAGPIGLPGDLAIDAALNPVDGPWLFFVPINLATGETVFSTTADEHQAAVDRLFAWCDESAENATYCE</sequence>
<comment type="catalytic activity">
    <reaction evidence="7">
        <text>a peptidoglycan chain = a peptidoglycan chain with N-acetyl-1,6-anhydromuramyl-[peptide] at the reducing end + a peptidoglycan chain with N-acetylglucosamine at the non-reducing end.</text>
        <dbReference type="EC" id="4.2.2.29"/>
    </reaction>
</comment>
<dbReference type="HAMAP" id="MF_02065">
    <property type="entry name" value="MltG"/>
    <property type="match status" value="1"/>
</dbReference>
<keyword evidence="10" id="KW-1185">Reference proteome</keyword>
<proteinExistence type="inferred from homology"/>
<dbReference type="PANTHER" id="PTHR30518">
    <property type="entry name" value="ENDOLYTIC MUREIN TRANSGLYCOSYLASE"/>
    <property type="match status" value="1"/>
</dbReference>